<evidence type="ECO:0000259" key="1">
    <source>
        <dbReference type="SMART" id="SM01321"/>
    </source>
</evidence>
<dbReference type="PANTHER" id="PTHR33360">
    <property type="entry name" value="TRANSPOSASE FOR INSERTION SEQUENCE ELEMENT IS200"/>
    <property type="match status" value="1"/>
</dbReference>
<dbReference type="RefSeq" id="WP_338685080.1">
    <property type="nucleotide sequence ID" value="NZ_AP024702.1"/>
</dbReference>
<sequence length="151" mass="17636">MPQSLSEVYVHLVFSTKERFPFFSNPGLRDELHAYLGGVSKQLGCPTLVVGGVADHVHLLARLGRDVRQSDWVKELKRVSNQWVKSRLGADSKFAWQAGYGAFSVSQSMIGETTEYIRKQEEHHRQTTFQDEYRALLRRYQIEWDERYVWD</sequence>
<organism evidence="2 3">
    <name type="scientific">Haloferula helveola</name>
    <dbReference type="NCBI Taxonomy" id="490095"/>
    <lineage>
        <taxon>Bacteria</taxon>
        <taxon>Pseudomonadati</taxon>
        <taxon>Verrucomicrobiota</taxon>
        <taxon>Verrucomicrobiia</taxon>
        <taxon>Verrucomicrobiales</taxon>
        <taxon>Verrucomicrobiaceae</taxon>
        <taxon>Haloferula</taxon>
    </lineage>
</organism>
<dbReference type="Gene3D" id="3.30.70.1290">
    <property type="entry name" value="Transposase IS200-like"/>
    <property type="match status" value="1"/>
</dbReference>
<dbReference type="EMBL" id="AP024702">
    <property type="protein sequence ID" value="BCX48735.1"/>
    <property type="molecule type" value="Genomic_DNA"/>
</dbReference>
<dbReference type="Proteomes" id="UP001374893">
    <property type="component" value="Chromosome"/>
</dbReference>
<dbReference type="PANTHER" id="PTHR33360:SF2">
    <property type="entry name" value="TRANSPOSASE FOR INSERTION SEQUENCE ELEMENT IS200"/>
    <property type="match status" value="1"/>
</dbReference>
<dbReference type="SUPFAM" id="SSF143422">
    <property type="entry name" value="Transposase IS200-like"/>
    <property type="match status" value="1"/>
</dbReference>
<gene>
    <name evidence="2" type="ORF">HAHE_26430</name>
</gene>
<evidence type="ECO:0000313" key="3">
    <source>
        <dbReference type="Proteomes" id="UP001374893"/>
    </source>
</evidence>
<accession>A0ABM7RND5</accession>
<protein>
    <submittedName>
        <fullName evidence="2">Transposase</fullName>
    </submittedName>
</protein>
<evidence type="ECO:0000313" key="2">
    <source>
        <dbReference type="EMBL" id="BCX48735.1"/>
    </source>
</evidence>
<reference evidence="2 3" key="1">
    <citation type="submission" date="2021-06" db="EMBL/GenBank/DDBJ databases">
        <title>Complete genome of Haloferula helveola possessing various polysaccharide degrading enzymes.</title>
        <authorList>
            <person name="Takami H."/>
            <person name="Huang C."/>
            <person name="Hamasaki K."/>
        </authorList>
    </citation>
    <scope>NUCLEOTIDE SEQUENCE [LARGE SCALE GENOMIC DNA]</scope>
    <source>
        <strain evidence="2 3">CN-1</strain>
    </source>
</reference>
<dbReference type="InterPro" id="IPR036515">
    <property type="entry name" value="Transposase_17_sf"/>
</dbReference>
<name>A0ABM7RND5_9BACT</name>
<proteinExistence type="predicted"/>
<dbReference type="SMART" id="SM01321">
    <property type="entry name" value="Y1_Tnp"/>
    <property type="match status" value="1"/>
</dbReference>
<dbReference type="Pfam" id="PF01797">
    <property type="entry name" value="Y1_Tnp"/>
    <property type="match status" value="1"/>
</dbReference>
<keyword evidence="3" id="KW-1185">Reference proteome</keyword>
<dbReference type="InterPro" id="IPR002686">
    <property type="entry name" value="Transposase_17"/>
</dbReference>
<feature type="domain" description="Transposase IS200-like" evidence="1">
    <location>
        <begin position="5"/>
        <end position="120"/>
    </location>
</feature>